<dbReference type="PANTHER" id="PTHR30160">
    <property type="entry name" value="TETRAACYLDISACCHARIDE 4'-KINASE-RELATED"/>
    <property type="match status" value="1"/>
</dbReference>
<dbReference type="GO" id="GO:0008713">
    <property type="term" value="F:ADP-heptose-lipopolysaccharide heptosyltransferase activity"/>
    <property type="evidence" value="ECO:0007669"/>
    <property type="project" value="TreeGrafter"/>
</dbReference>
<dbReference type="Gene3D" id="3.40.50.2000">
    <property type="entry name" value="Glycogen Phosphorylase B"/>
    <property type="match status" value="2"/>
</dbReference>
<keyword evidence="2" id="KW-0808">Transferase</keyword>
<accession>A0A833JEI9</accession>
<reference evidence="3 4" key="1">
    <citation type="submission" date="2019-10" db="EMBL/GenBank/DDBJ databases">
        <title>New genus of Silvanigrellaceae.</title>
        <authorList>
            <person name="Pitt A."/>
            <person name="Hahn M.W."/>
        </authorList>
    </citation>
    <scope>NUCLEOTIDE SEQUENCE [LARGE SCALE GENOMIC DNA]</scope>
    <source>
        <strain evidence="3 4">33A1-SZDP</strain>
    </source>
</reference>
<dbReference type="CDD" id="cd03789">
    <property type="entry name" value="GT9_LPS_heptosyltransferase"/>
    <property type="match status" value="1"/>
</dbReference>
<name>A0A833JEI9_9BACT</name>
<dbReference type="InterPro" id="IPR002201">
    <property type="entry name" value="Glyco_trans_9"/>
</dbReference>
<dbReference type="GO" id="GO:0005829">
    <property type="term" value="C:cytosol"/>
    <property type="evidence" value="ECO:0007669"/>
    <property type="project" value="TreeGrafter"/>
</dbReference>
<dbReference type="SUPFAM" id="SSF53756">
    <property type="entry name" value="UDP-Glycosyltransferase/glycogen phosphorylase"/>
    <property type="match status" value="1"/>
</dbReference>
<dbReference type="InterPro" id="IPR051199">
    <property type="entry name" value="LPS_LOS_Heptosyltrfase"/>
</dbReference>
<sequence length="387" mass="44584">MNINQKRILIVLPRQLGDVLLGTPLAQVLREKYPNAQIDWWSHPMAKQILEQNPFLNNLFYYPVLKKNKTEKKDILKVILRNILLLYSNVFHLLKMRKQNYHIVIDAMNNPRTALLTFLTGAPIRISFATNPIRNLAFNHLIDRKDLNEGYLGHARLNLLKPLGIELKIEDCLKLYPKIPISSINKDKVIEWLNQSEMKFSESNTQHLSNKKCRIFDFILLSPTHRRSVRRWPAESYVNLALQMIEKHKCPVVWLWGPSENEYVYSMHTALQEKLKASDISVELSLFPPLFTLREAAFLSENALIWIGNSNGLSHIAVAAGAKTLELHGPTSPTSWCHPNKEMHLALQRTTGCIQCESNVCKLIRRECLEDLSIKDVFNVANNLILK</sequence>
<comment type="caution">
    <text evidence="3">The sequence shown here is derived from an EMBL/GenBank/DDBJ whole genome shotgun (WGS) entry which is preliminary data.</text>
</comment>
<proteinExistence type="predicted"/>
<evidence type="ECO:0008006" key="5">
    <source>
        <dbReference type="Google" id="ProtNLM"/>
    </source>
</evidence>
<dbReference type="RefSeq" id="WP_152211313.1">
    <property type="nucleotide sequence ID" value="NZ_WFLN01000004.1"/>
</dbReference>
<dbReference type="AlphaFoldDB" id="A0A833JEI9"/>
<dbReference type="PANTHER" id="PTHR30160:SF1">
    <property type="entry name" value="LIPOPOLYSACCHARIDE 1,2-N-ACETYLGLUCOSAMINETRANSFERASE-RELATED"/>
    <property type="match status" value="1"/>
</dbReference>
<gene>
    <name evidence="3" type="ORF">GCL57_00585</name>
</gene>
<evidence type="ECO:0000256" key="1">
    <source>
        <dbReference type="ARBA" id="ARBA00022676"/>
    </source>
</evidence>
<organism evidence="3 4">
    <name type="scientific">Fluviispira multicolorata</name>
    <dbReference type="NCBI Taxonomy" id="2654512"/>
    <lineage>
        <taxon>Bacteria</taxon>
        <taxon>Pseudomonadati</taxon>
        <taxon>Bdellovibrionota</taxon>
        <taxon>Oligoflexia</taxon>
        <taxon>Silvanigrellales</taxon>
        <taxon>Silvanigrellaceae</taxon>
        <taxon>Fluviispira</taxon>
    </lineage>
</organism>
<keyword evidence="1" id="KW-0328">Glycosyltransferase</keyword>
<keyword evidence="4" id="KW-1185">Reference proteome</keyword>
<dbReference type="Proteomes" id="UP000442694">
    <property type="component" value="Unassembled WGS sequence"/>
</dbReference>
<dbReference type="GO" id="GO:0009244">
    <property type="term" value="P:lipopolysaccharide core region biosynthetic process"/>
    <property type="evidence" value="ECO:0007669"/>
    <property type="project" value="TreeGrafter"/>
</dbReference>
<evidence type="ECO:0000256" key="2">
    <source>
        <dbReference type="ARBA" id="ARBA00022679"/>
    </source>
</evidence>
<dbReference type="EMBL" id="WFLN01000004">
    <property type="protein sequence ID" value="KAB8033225.1"/>
    <property type="molecule type" value="Genomic_DNA"/>
</dbReference>
<evidence type="ECO:0000313" key="3">
    <source>
        <dbReference type="EMBL" id="KAB8033225.1"/>
    </source>
</evidence>
<evidence type="ECO:0000313" key="4">
    <source>
        <dbReference type="Proteomes" id="UP000442694"/>
    </source>
</evidence>
<dbReference type="Pfam" id="PF01075">
    <property type="entry name" value="Glyco_transf_9"/>
    <property type="match status" value="1"/>
</dbReference>
<protein>
    <recommendedName>
        <fullName evidence="5">Heptosyltransferase-2</fullName>
    </recommendedName>
</protein>